<accession>A0ACC2NTS8</accession>
<comment type="caution">
    <text evidence="1">The sequence shown here is derived from an EMBL/GenBank/DDBJ whole genome shotgun (WGS) entry which is preliminary data.</text>
</comment>
<evidence type="ECO:0000313" key="2">
    <source>
        <dbReference type="Proteomes" id="UP001239111"/>
    </source>
</evidence>
<protein>
    <submittedName>
        <fullName evidence="1">Uncharacterized protein</fullName>
    </submittedName>
</protein>
<organism evidence="1 2">
    <name type="scientific">Eretmocerus hayati</name>
    <dbReference type="NCBI Taxonomy" id="131215"/>
    <lineage>
        <taxon>Eukaryota</taxon>
        <taxon>Metazoa</taxon>
        <taxon>Ecdysozoa</taxon>
        <taxon>Arthropoda</taxon>
        <taxon>Hexapoda</taxon>
        <taxon>Insecta</taxon>
        <taxon>Pterygota</taxon>
        <taxon>Neoptera</taxon>
        <taxon>Endopterygota</taxon>
        <taxon>Hymenoptera</taxon>
        <taxon>Apocrita</taxon>
        <taxon>Proctotrupomorpha</taxon>
        <taxon>Chalcidoidea</taxon>
        <taxon>Aphelinidae</taxon>
        <taxon>Aphelininae</taxon>
        <taxon>Eretmocerus</taxon>
    </lineage>
</organism>
<dbReference type="EMBL" id="CM056742">
    <property type="protein sequence ID" value="KAJ8674630.1"/>
    <property type="molecule type" value="Genomic_DNA"/>
</dbReference>
<evidence type="ECO:0000313" key="1">
    <source>
        <dbReference type="EMBL" id="KAJ8674630.1"/>
    </source>
</evidence>
<name>A0ACC2NTS8_9HYME</name>
<proteinExistence type="predicted"/>
<sequence length="114" mass="12665">MSSTADNANLINSTRLGIMSEEGKCTEFIGEDSKLMKKLVASSNIELIHCQPRSYKPKRKKEDSGGHADQLSFPIANLEAVLGCHEITTPCMCLVCNEPQTSKTKYRRAVKLNY</sequence>
<gene>
    <name evidence="1" type="ORF">QAD02_010416</name>
</gene>
<keyword evidence="2" id="KW-1185">Reference proteome</keyword>
<reference evidence="1" key="1">
    <citation type="submission" date="2023-04" db="EMBL/GenBank/DDBJ databases">
        <title>A chromosome-level genome assembly of the parasitoid wasp Eretmocerus hayati.</title>
        <authorList>
            <person name="Zhong Y."/>
            <person name="Liu S."/>
            <person name="Liu Y."/>
        </authorList>
    </citation>
    <scope>NUCLEOTIDE SEQUENCE</scope>
    <source>
        <strain evidence="1">ZJU_SS_LIU_2023</strain>
    </source>
</reference>
<dbReference type="Proteomes" id="UP001239111">
    <property type="component" value="Chromosome 2"/>
</dbReference>